<keyword evidence="2" id="KW-0012">Acyltransferase</keyword>
<dbReference type="Proteomes" id="UP000239735">
    <property type="component" value="Unassembled WGS sequence"/>
</dbReference>
<keyword evidence="2" id="KW-0378">Hydrolase</keyword>
<feature type="domain" description="AB hydrolase-1" evidence="1">
    <location>
        <begin position="59"/>
        <end position="303"/>
    </location>
</feature>
<name>A0A2N9M6E1_9BACT</name>
<dbReference type="EMBL" id="OKRB01000144">
    <property type="protein sequence ID" value="SPE30987.1"/>
    <property type="molecule type" value="Genomic_DNA"/>
</dbReference>
<evidence type="ECO:0000313" key="3">
    <source>
        <dbReference type="Proteomes" id="UP000239735"/>
    </source>
</evidence>
<keyword evidence="2" id="KW-0808">Transferase</keyword>
<evidence type="ECO:0000259" key="1">
    <source>
        <dbReference type="Pfam" id="PF12697"/>
    </source>
</evidence>
<proteinExistence type="predicted"/>
<reference evidence="3" key="1">
    <citation type="submission" date="2018-02" db="EMBL/GenBank/DDBJ databases">
        <authorList>
            <person name="Hausmann B."/>
        </authorList>
    </citation>
    <scope>NUCLEOTIDE SEQUENCE [LARGE SCALE GENOMIC DNA]</scope>
    <source>
        <strain evidence="3">Peat soil MAG SbA5</strain>
    </source>
</reference>
<dbReference type="GO" id="GO:0016746">
    <property type="term" value="F:acyltransferase activity"/>
    <property type="evidence" value="ECO:0007669"/>
    <property type="project" value="UniProtKB-KW"/>
</dbReference>
<dbReference type="InterPro" id="IPR050228">
    <property type="entry name" value="Carboxylesterase_BioH"/>
</dbReference>
<dbReference type="PANTHER" id="PTHR43194:SF2">
    <property type="entry name" value="PEROXISOMAL MEMBRANE PROTEIN LPX1"/>
    <property type="match status" value="1"/>
</dbReference>
<dbReference type="InterPro" id="IPR000073">
    <property type="entry name" value="AB_hydrolase_1"/>
</dbReference>
<dbReference type="InterPro" id="IPR029058">
    <property type="entry name" value="AB_hydrolase_fold"/>
</dbReference>
<gene>
    <name evidence="2" type="ORF">SBA5_820006</name>
</gene>
<dbReference type="Gene3D" id="3.40.50.1820">
    <property type="entry name" value="alpha/beta hydrolase"/>
    <property type="match status" value="1"/>
</dbReference>
<dbReference type="AlphaFoldDB" id="A0A2N9M6E1"/>
<dbReference type="GO" id="GO:0016787">
    <property type="term" value="F:hydrolase activity"/>
    <property type="evidence" value="ECO:0007669"/>
    <property type="project" value="UniProtKB-KW"/>
</dbReference>
<protein>
    <submittedName>
        <fullName evidence="2">Putative hydrolase or acyltransferase of alpha/beta superfamily</fullName>
    </submittedName>
</protein>
<sequence>MRRATLICVLILSTGFLTLLYSQQPVPWRDPSPHTIQLVTVDKEVRLEVLDWGGSGRPVILLAGGGNTAHVFDDFAPRLAANYHVYGITRRGFGASTYAPLEDGADPLGEDVLAIIRALKLNKPVLVGHSIAGAELSSVATLHPDSVAGVIYLEAAYPYAFDNGQGPMMKEFLEVQGPQPPSPSQSDLTSFSALQKWDAQVYGFQLPESEFHQTWDSTSNGRPEKPRDFPGSQSFATIMMSTKTYARIPVPTLAIFAIPHVQEAWMIKTTDAAVRKDADAYFARLDALAEKQAKAFEDGVPGAHVVRLRSMHYVYVANESDVLREMRAFLDNLK</sequence>
<dbReference type="Pfam" id="PF12697">
    <property type="entry name" value="Abhydrolase_6"/>
    <property type="match status" value="1"/>
</dbReference>
<organism evidence="2 3">
    <name type="scientific">Candidatus Sulfuritelmatomonas gaucii</name>
    <dbReference type="NCBI Taxonomy" id="2043161"/>
    <lineage>
        <taxon>Bacteria</taxon>
        <taxon>Pseudomonadati</taxon>
        <taxon>Acidobacteriota</taxon>
        <taxon>Terriglobia</taxon>
        <taxon>Terriglobales</taxon>
        <taxon>Acidobacteriaceae</taxon>
        <taxon>Candidatus Sulfuritelmatomonas</taxon>
    </lineage>
</organism>
<dbReference type="PANTHER" id="PTHR43194">
    <property type="entry name" value="HYDROLASE ALPHA/BETA FOLD FAMILY"/>
    <property type="match status" value="1"/>
</dbReference>
<evidence type="ECO:0000313" key="2">
    <source>
        <dbReference type="EMBL" id="SPE30987.1"/>
    </source>
</evidence>
<dbReference type="OrthoDB" id="9780765at2"/>
<dbReference type="SUPFAM" id="SSF53474">
    <property type="entry name" value="alpha/beta-Hydrolases"/>
    <property type="match status" value="1"/>
</dbReference>
<accession>A0A2N9M6E1</accession>